<reference evidence="1 2" key="1">
    <citation type="journal article" date="2024" name="Chem. Sci.">
        <title>Discovery of megapolipeptins by genome mining of a Burkholderiales bacteria collection.</title>
        <authorList>
            <person name="Paulo B.S."/>
            <person name="Recchia M.J.J."/>
            <person name="Lee S."/>
            <person name="Fergusson C.H."/>
            <person name="Romanowski S.B."/>
            <person name="Hernandez A."/>
            <person name="Krull N."/>
            <person name="Liu D.Y."/>
            <person name="Cavanagh H."/>
            <person name="Bos A."/>
            <person name="Gray C.A."/>
            <person name="Murphy B.T."/>
            <person name="Linington R.G."/>
            <person name="Eustaquio A.S."/>
        </authorList>
    </citation>
    <scope>NUCLEOTIDE SEQUENCE [LARGE SCALE GENOMIC DNA]</scope>
    <source>
        <strain evidence="1 2">RL17-374-BIF-D</strain>
    </source>
</reference>
<proteinExistence type="predicted"/>
<comment type="caution">
    <text evidence="1">The sequence shown here is derived from an EMBL/GenBank/DDBJ whole genome shotgun (WGS) entry which is preliminary data.</text>
</comment>
<name>A0ABW9CJS5_9BURK</name>
<dbReference type="Proteomes" id="UP001629462">
    <property type="component" value="Unassembled WGS sequence"/>
</dbReference>
<dbReference type="RefSeq" id="WP_250483446.1">
    <property type="nucleotide sequence ID" value="NZ_JAQQDB010000013.1"/>
</dbReference>
<organism evidence="1 2">
    <name type="scientific">Caballeronia jiangsuensis</name>
    <dbReference type="NCBI Taxonomy" id="1458357"/>
    <lineage>
        <taxon>Bacteria</taxon>
        <taxon>Pseudomonadati</taxon>
        <taxon>Pseudomonadota</taxon>
        <taxon>Betaproteobacteria</taxon>
        <taxon>Burkholderiales</taxon>
        <taxon>Burkholderiaceae</taxon>
        <taxon>Caballeronia</taxon>
    </lineage>
</organism>
<dbReference type="EMBL" id="JAQQDB010000013">
    <property type="protein sequence ID" value="MFM0518826.1"/>
    <property type="molecule type" value="Genomic_DNA"/>
</dbReference>
<sequence>MSVAHTAIENVSERVSGATAWPAPEIDGTARDALARFGMEGSGDSCLKKIVNFVKPFVSQKKAAARCCVLEPTNDRFPHVFMLRDRQDWA</sequence>
<keyword evidence="2" id="KW-1185">Reference proteome</keyword>
<gene>
    <name evidence="1" type="ORF">PQR08_15485</name>
</gene>
<accession>A0ABW9CJS5</accession>
<evidence type="ECO:0000313" key="2">
    <source>
        <dbReference type="Proteomes" id="UP001629462"/>
    </source>
</evidence>
<evidence type="ECO:0000313" key="1">
    <source>
        <dbReference type="EMBL" id="MFM0518826.1"/>
    </source>
</evidence>
<protein>
    <submittedName>
        <fullName evidence="1">Uncharacterized protein</fullName>
    </submittedName>
</protein>